<name>X1V1J6_9ZZZZ</name>
<accession>X1V1J6</accession>
<reference evidence="1" key="1">
    <citation type="journal article" date="2014" name="Front. Microbiol.">
        <title>High frequency of phylogenetically diverse reductive dehalogenase-homologous genes in deep subseafloor sedimentary metagenomes.</title>
        <authorList>
            <person name="Kawai M."/>
            <person name="Futagami T."/>
            <person name="Toyoda A."/>
            <person name="Takaki Y."/>
            <person name="Nishi S."/>
            <person name="Hori S."/>
            <person name="Arai W."/>
            <person name="Tsubouchi T."/>
            <person name="Morono Y."/>
            <person name="Uchiyama I."/>
            <person name="Ito T."/>
            <person name="Fujiyama A."/>
            <person name="Inagaki F."/>
            <person name="Takami H."/>
        </authorList>
    </citation>
    <scope>NUCLEOTIDE SEQUENCE</scope>
    <source>
        <strain evidence="1">Expedition CK06-06</strain>
    </source>
</reference>
<proteinExistence type="predicted"/>
<dbReference type="AlphaFoldDB" id="X1V1J6"/>
<sequence length="34" mass="3850">AEIDQELGIKLGSFDEVINRMNDIQNEITWGGDE</sequence>
<evidence type="ECO:0000313" key="1">
    <source>
        <dbReference type="EMBL" id="GAJ06026.1"/>
    </source>
</evidence>
<organism evidence="1">
    <name type="scientific">marine sediment metagenome</name>
    <dbReference type="NCBI Taxonomy" id="412755"/>
    <lineage>
        <taxon>unclassified sequences</taxon>
        <taxon>metagenomes</taxon>
        <taxon>ecological metagenomes</taxon>
    </lineage>
</organism>
<dbReference type="EMBL" id="BARW01031772">
    <property type="protein sequence ID" value="GAJ06026.1"/>
    <property type="molecule type" value="Genomic_DNA"/>
</dbReference>
<comment type="caution">
    <text evidence="1">The sequence shown here is derived from an EMBL/GenBank/DDBJ whole genome shotgun (WGS) entry which is preliminary data.</text>
</comment>
<gene>
    <name evidence="1" type="ORF">S12H4_50449</name>
</gene>
<protein>
    <submittedName>
        <fullName evidence="1">Uncharacterized protein</fullName>
    </submittedName>
</protein>
<feature type="non-terminal residue" evidence="1">
    <location>
        <position position="1"/>
    </location>
</feature>